<reference evidence="15 16" key="1">
    <citation type="submission" date="2016-10" db="EMBL/GenBank/DDBJ databases">
        <authorList>
            <person name="de Groot N.N."/>
        </authorList>
    </citation>
    <scope>NUCLEOTIDE SEQUENCE [LARGE SCALE GENOMIC DNA]</scope>
    <source>
        <strain evidence="15 16">CGMCC 1.3702</strain>
    </source>
</reference>
<keyword evidence="16" id="KW-1185">Reference proteome</keyword>
<comment type="subunit">
    <text evidence="4">Homotrimer.</text>
</comment>
<comment type="cofactor">
    <cofactor evidence="13">
        <name>Mg(2+)</name>
        <dbReference type="ChEBI" id="CHEBI:18420"/>
    </cofactor>
</comment>
<evidence type="ECO:0000256" key="9">
    <source>
        <dbReference type="ARBA" id="ARBA00029596"/>
    </source>
</evidence>
<feature type="binding site" evidence="13">
    <location>
        <begin position="194"/>
        <end position="197"/>
    </location>
    <ligand>
        <name>substrate</name>
    </ligand>
</feature>
<dbReference type="PANTHER" id="PTHR33254">
    <property type="entry name" value="4-HYDROXY-4-METHYL-2-OXOGLUTARATE ALDOLASE 3-RELATED"/>
    <property type="match status" value="1"/>
</dbReference>
<dbReference type="EC" id="4.1.3.17" evidence="5"/>
<name>A0A1I1AMV6_9BACI</name>
<comment type="function">
    <text evidence="8">Catalyzes the aldol cleavage of 4-hydroxy-4-methyl-2-oxoglutarate (HMG) into 2 molecules of pyruvate. Also contains a secondary oxaloacetate (OAA) decarboxylase activity due to the common pyruvate enolate transition state formed following C-C bond cleavage in the retro-aldol and decarboxylation reactions.</text>
</comment>
<evidence type="ECO:0000256" key="8">
    <source>
        <dbReference type="ARBA" id="ARBA00025046"/>
    </source>
</evidence>
<dbReference type="SUPFAM" id="SSF89562">
    <property type="entry name" value="RraA-like"/>
    <property type="match status" value="1"/>
</dbReference>
<dbReference type="EMBL" id="FOJW01000021">
    <property type="protein sequence ID" value="SFB37720.1"/>
    <property type="molecule type" value="Genomic_DNA"/>
</dbReference>
<evidence type="ECO:0000256" key="10">
    <source>
        <dbReference type="ARBA" id="ARBA00030169"/>
    </source>
</evidence>
<evidence type="ECO:0000256" key="1">
    <source>
        <dbReference type="ARBA" id="ARBA00001342"/>
    </source>
</evidence>
<evidence type="ECO:0000256" key="3">
    <source>
        <dbReference type="ARBA" id="ARBA00008621"/>
    </source>
</evidence>
<dbReference type="GO" id="GO:0008948">
    <property type="term" value="F:oxaloacetate decarboxylase activity"/>
    <property type="evidence" value="ECO:0007669"/>
    <property type="project" value="UniProtKB-EC"/>
</dbReference>
<evidence type="ECO:0000256" key="11">
    <source>
        <dbReference type="ARBA" id="ARBA00032305"/>
    </source>
</evidence>
<keyword evidence="13" id="KW-0460">Magnesium</keyword>
<evidence type="ECO:0000259" key="14">
    <source>
        <dbReference type="Pfam" id="PF14330"/>
    </source>
</evidence>
<dbReference type="AlphaFoldDB" id="A0A1I1AMV6"/>
<evidence type="ECO:0000256" key="13">
    <source>
        <dbReference type="PIRSR" id="PIRSR605493-1"/>
    </source>
</evidence>
<proteinExistence type="inferred from homology"/>
<dbReference type="Pfam" id="PF14330">
    <property type="entry name" value="DUF4387"/>
    <property type="match status" value="1"/>
</dbReference>
<dbReference type="InterPro" id="IPR025496">
    <property type="entry name" value="DUF4387"/>
</dbReference>
<evidence type="ECO:0000313" key="16">
    <source>
        <dbReference type="Proteomes" id="UP000198642"/>
    </source>
</evidence>
<dbReference type="InterPro" id="IPR005493">
    <property type="entry name" value="RraA/RraA-like"/>
</dbReference>
<organism evidence="15 16">
    <name type="scientific">Lentibacillus halodurans</name>
    <dbReference type="NCBI Taxonomy" id="237679"/>
    <lineage>
        <taxon>Bacteria</taxon>
        <taxon>Bacillati</taxon>
        <taxon>Bacillota</taxon>
        <taxon>Bacilli</taxon>
        <taxon>Bacillales</taxon>
        <taxon>Bacillaceae</taxon>
        <taxon>Lentibacillus</taxon>
    </lineage>
</organism>
<dbReference type="Pfam" id="PF03737">
    <property type="entry name" value="RraA-like"/>
    <property type="match status" value="1"/>
</dbReference>
<sequence>MTKLKDVAYVLRSKNAGPFYITIDVIFNDETIYEKVLKSTLFSREKIADIYQCDLNEVDIFPYEQAQSIKVSFPRKSISGDIDDTDLFGAQHHVPLMEQQIGLSEYDQESNGWNGKGAWEGIQTTSVSDALQGLTNLDSAIKPITDDLFVIGPAYPVRVRAADNLLVLKAIEEANPGDVLIIDGKGYEQNAICGDFVIGLAKTMGLAGVVIDGVVRDIQGIQSLNYPVFCRGTTVAASDKHGTGETGEPISCGGVPIHPGDLILGDTDGVTVIPKERENETLDKALEKQERDEVRERDVIGNTEAAHAYIRNQLVKAGRA</sequence>
<comment type="cofactor">
    <cofactor evidence="2">
        <name>a divalent metal cation</name>
        <dbReference type="ChEBI" id="CHEBI:60240"/>
    </cofactor>
</comment>
<comment type="catalytic activity">
    <reaction evidence="12">
        <text>oxaloacetate + H(+) = pyruvate + CO2</text>
        <dbReference type="Rhea" id="RHEA:15641"/>
        <dbReference type="ChEBI" id="CHEBI:15361"/>
        <dbReference type="ChEBI" id="CHEBI:15378"/>
        <dbReference type="ChEBI" id="CHEBI:16452"/>
        <dbReference type="ChEBI" id="CHEBI:16526"/>
        <dbReference type="EC" id="4.1.1.112"/>
    </reaction>
</comment>
<evidence type="ECO:0000313" key="15">
    <source>
        <dbReference type="EMBL" id="SFB37720.1"/>
    </source>
</evidence>
<evidence type="ECO:0000256" key="12">
    <source>
        <dbReference type="ARBA" id="ARBA00047973"/>
    </source>
</evidence>
<feature type="binding site" evidence="13">
    <location>
        <position position="217"/>
    </location>
    <ligand>
        <name>Mg(2+)</name>
        <dbReference type="ChEBI" id="CHEBI:18420"/>
    </ligand>
</feature>
<gene>
    <name evidence="15" type="ORF">SAMN04488072_12126</name>
</gene>
<feature type="domain" description="DUF4387" evidence="14">
    <location>
        <begin position="4"/>
        <end position="99"/>
    </location>
</feature>
<dbReference type="CDD" id="cd16841">
    <property type="entry name" value="RraA_family"/>
    <property type="match status" value="1"/>
</dbReference>
<feature type="binding site" evidence="13">
    <location>
        <position position="216"/>
    </location>
    <ligand>
        <name>substrate</name>
    </ligand>
</feature>
<evidence type="ECO:0000256" key="2">
    <source>
        <dbReference type="ARBA" id="ARBA00001968"/>
    </source>
</evidence>
<dbReference type="STRING" id="237679.SAMN04488072_12126"/>
<dbReference type="GO" id="GO:0046872">
    <property type="term" value="F:metal ion binding"/>
    <property type="evidence" value="ECO:0007669"/>
    <property type="project" value="UniProtKB-KW"/>
</dbReference>
<dbReference type="RefSeq" id="WP_170848296.1">
    <property type="nucleotide sequence ID" value="NZ_FOJW01000021.1"/>
</dbReference>
<evidence type="ECO:0000256" key="7">
    <source>
        <dbReference type="ARBA" id="ARBA00016549"/>
    </source>
</evidence>
<accession>A0A1I1AMV6</accession>
<dbReference type="EC" id="4.1.1.112" evidence="6"/>
<dbReference type="InterPro" id="IPR036704">
    <property type="entry name" value="RraA/RraA-like_sf"/>
</dbReference>
<dbReference type="GO" id="GO:0047443">
    <property type="term" value="F:4-hydroxy-4-methyl-2-oxoglutarate aldolase activity"/>
    <property type="evidence" value="ECO:0007669"/>
    <property type="project" value="UniProtKB-EC"/>
</dbReference>
<evidence type="ECO:0000256" key="4">
    <source>
        <dbReference type="ARBA" id="ARBA00011233"/>
    </source>
</evidence>
<dbReference type="PANTHER" id="PTHR33254:SF4">
    <property type="entry name" value="4-HYDROXY-4-METHYL-2-OXOGLUTARATE ALDOLASE 3-RELATED"/>
    <property type="match status" value="1"/>
</dbReference>
<protein>
    <recommendedName>
        <fullName evidence="7">Putative 4-hydroxy-4-methyl-2-oxoglutarate aldolase</fullName>
        <ecNumber evidence="6">4.1.1.112</ecNumber>
        <ecNumber evidence="5">4.1.3.17</ecNumber>
    </recommendedName>
    <alternativeName>
        <fullName evidence="11">Oxaloacetate decarboxylase</fullName>
    </alternativeName>
    <alternativeName>
        <fullName evidence="9">Regulator of ribonuclease activity homolog</fullName>
    </alternativeName>
    <alternativeName>
        <fullName evidence="10">RraA-like protein</fullName>
    </alternativeName>
</protein>
<dbReference type="Gene3D" id="3.50.30.40">
    <property type="entry name" value="Ribonuclease E inhibitor RraA/RraA-like"/>
    <property type="match status" value="1"/>
</dbReference>
<comment type="catalytic activity">
    <reaction evidence="1">
        <text>4-hydroxy-4-methyl-2-oxoglutarate = 2 pyruvate</text>
        <dbReference type="Rhea" id="RHEA:22748"/>
        <dbReference type="ChEBI" id="CHEBI:15361"/>
        <dbReference type="ChEBI" id="CHEBI:58276"/>
        <dbReference type="EC" id="4.1.3.17"/>
    </reaction>
</comment>
<comment type="similarity">
    <text evidence="3">Belongs to the class II aldolase/RraA-like family.</text>
</comment>
<dbReference type="Proteomes" id="UP000198642">
    <property type="component" value="Unassembled WGS sequence"/>
</dbReference>
<evidence type="ECO:0000256" key="6">
    <source>
        <dbReference type="ARBA" id="ARBA00012947"/>
    </source>
</evidence>
<evidence type="ECO:0000256" key="5">
    <source>
        <dbReference type="ARBA" id="ARBA00012213"/>
    </source>
</evidence>
<keyword evidence="13" id="KW-0479">Metal-binding</keyword>